<protein>
    <submittedName>
        <fullName evidence="1">Uncharacterized protein</fullName>
    </submittedName>
</protein>
<keyword evidence="2" id="KW-1185">Reference proteome</keyword>
<reference evidence="1 2" key="1">
    <citation type="journal article" date="2019" name="Genome Biol. Evol.">
        <title>Insights into the evolution of the New World diploid cottons (Gossypium, subgenus Houzingenia) based on genome sequencing.</title>
        <authorList>
            <person name="Grover C.E."/>
            <person name="Arick M.A. 2nd"/>
            <person name="Thrash A."/>
            <person name="Conover J.L."/>
            <person name="Sanders W.S."/>
            <person name="Peterson D.G."/>
            <person name="Frelichowski J.E."/>
            <person name="Scheffler J.A."/>
            <person name="Scheffler B.E."/>
            <person name="Wendel J.F."/>
        </authorList>
    </citation>
    <scope>NUCLEOTIDE SEQUENCE [LARGE SCALE GENOMIC DNA]</scope>
    <source>
        <strain evidence="1">4</strain>
        <tissue evidence="1">Leaf</tissue>
    </source>
</reference>
<organism evidence="1 2">
    <name type="scientific">Gossypium laxum</name>
    <dbReference type="NCBI Taxonomy" id="34288"/>
    <lineage>
        <taxon>Eukaryota</taxon>
        <taxon>Viridiplantae</taxon>
        <taxon>Streptophyta</taxon>
        <taxon>Embryophyta</taxon>
        <taxon>Tracheophyta</taxon>
        <taxon>Spermatophyta</taxon>
        <taxon>Magnoliopsida</taxon>
        <taxon>eudicotyledons</taxon>
        <taxon>Gunneridae</taxon>
        <taxon>Pentapetalae</taxon>
        <taxon>rosids</taxon>
        <taxon>malvids</taxon>
        <taxon>Malvales</taxon>
        <taxon>Malvaceae</taxon>
        <taxon>Malvoideae</taxon>
        <taxon>Gossypium</taxon>
    </lineage>
</organism>
<evidence type="ECO:0000313" key="2">
    <source>
        <dbReference type="Proteomes" id="UP000593574"/>
    </source>
</evidence>
<dbReference type="Proteomes" id="UP000593574">
    <property type="component" value="Unassembled WGS sequence"/>
</dbReference>
<accession>A0A7J8ZG43</accession>
<dbReference type="AlphaFoldDB" id="A0A7J8ZG43"/>
<comment type="caution">
    <text evidence="1">The sequence shown here is derived from an EMBL/GenBank/DDBJ whole genome shotgun (WGS) entry which is preliminary data.</text>
</comment>
<name>A0A7J8ZG43_9ROSI</name>
<proteinExistence type="predicted"/>
<sequence length="41" mass="5138">MSKAQYYFIKKFINLGQMEDEYWHIKLEVSRMIEMKNLCDY</sequence>
<gene>
    <name evidence="1" type="ORF">Golax_010076</name>
</gene>
<dbReference type="EMBL" id="JABEZV010000005">
    <property type="protein sequence ID" value="MBA0710813.1"/>
    <property type="molecule type" value="Genomic_DNA"/>
</dbReference>
<evidence type="ECO:0000313" key="1">
    <source>
        <dbReference type="EMBL" id="MBA0710813.1"/>
    </source>
</evidence>